<keyword evidence="3" id="KW-1003">Cell membrane</keyword>
<evidence type="ECO:0000256" key="4">
    <source>
        <dbReference type="ARBA" id="ARBA00022729"/>
    </source>
</evidence>
<evidence type="ECO:0000256" key="9">
    <source>
        <dbReference type="ARBA" id="ARBA00044499"/>
    </source>
</evidence>
<evidence type="ECO:0000256" key="12">
    <source>
        <dbReference type="ARBA" id="ARBA00045788"/>
    </source>
</evidence>
<comment type="subcellular location">
    <subcellularLocation>
        <location evidence="1">Cell membrane</location>
        <topology evidence="1">Lipid-anchor</topology>
        <topology evidence="1">GPI-anchor</topology>
        <orientation evidence="1">Extracellular side</orientation>
    </subcellularLocation>
    <subcellularLocation>
        <location evidence="9">Membrane raft</location>
        <topology evidence="9">Lipid-anchor</topology>
        <topology evidence="9">GPI-anchor</topology>
        <orientation evidence="9">Extracellular side</orientation>
    </subcellularLocation>
</comment>
<keyword evidence="4 15" id="KW-0732">Signal</keyword>
<evidence type="ECO:0000313" key="16">
    <source>
        <dbReference type="Proteomes" id="UP000695022"/>
    </source>
</evidence>
<dbReference type="PANTHER" id="PTHR33562:SF31">
    <property type="entry name" value="PROTEIN QUIVER"/>
    <property type="match status" value="1"/>
</dbReference>
<gene>
    <name evidence="17" type="primary">LOC106814300</name>
</gene>
<evidence type="ECO:0000256" key="8">
    <source>
        <dbReference type="ARBA" id="ARBA00031037"/>
    </source>
</evidence>
<dbReference type="CDD" id="cd23595">
    <property type="entry name" value="TFP_LU_ECD_Qvr"/>
    <property type="match status" value="1"/>
</dbReference>
<keyword evidence="6" id="KW-1015">Disulfide bond</keyword>
<protein>
    <recommendedName>
        <fullName evidence="10">UPAR/Ly6 domain-containing protein qvr</fullName>
    </recommendedName>
    <alternativeName>
        <fullName evidence="11">Protein quiver</fullName>
    </alternativeName>
    <alternativeName>
        <fullName evidence="8">Protein sleepless</fullName>
    </alternativeName>
</protein>
<evidence type="ECO:0000256" key="1">
    <source>
        <dbReference type="ARBA" id="ARBA00004471"/>
    </source>
</evidence>
<feature type="transmembrane region" description="Helical" evidence="14">
    <location>
        <begin position="140"/>
        <end position="159"/>
    </location>
</feature>
<keyword evidence="14" id="KW-1133">Transmembrane helix</keyword>
<dbReference type="Proteomes" id="UP000695022">
    <property type="component" value="Unplaced"/>
</dbReference>
<feature type="chain" id="PRO_5047079254" description="UPAR/Ly6 domain-containing protein qvr" evidence="15">
    <location>
        <begin position="33"/>
        <end position="160"/>
    </location>
</feature>
<evidence type="ECO:0000256" key="11">
    <source>
        <dbReference type="ARBA" id="ARBA00044561"/>
    </source>
</evidence>
<sequence length="160" mass="17671">MDSAQLSSITRLCAPLILAWLMISVILPMVSAQDEQICRTTMECYYCDSEVSKGCADPFNFSYVGRSIRKDVCEKGCCIKWVENEGTDRQKITRSCTSSPYMHFNMQIAPTCMMDSSKSGFVCLCSNKLCNSAHGRLQDWHSSVVLSIVVALIVGTLGAT</sequence>
<evidence type="ECO:0000256" key="15">
    <source>
        <dbReference type="SAM" id="SignalP"/>
    </source>
</evidence>
<keyword evidence="16" id="KW-1185">Reference proteome</keyword>
<evidence type="ECO:0000256" key="7">
    <source>
        <dbReference type="ARBA" id="ARBA00023180"/>
    </source>
</evidence>
<evidence type="ECO:0000313" key="17">
    <source>
        <dbReference type="RefSeq" id="XP_014674087.1"/>
    </source>
</evidence>
<feature type="signal peptide" evidence="15">
    <location>
        <begin position="1"/>
        <end position="32"/>
    </location>
</feature>
<dbReference type="RefSeq" id="XP_014674087.1">
    <property type="nucleotide sequence ID" value="XM_014818601.1"/>
</dbReference>
<comment type="function">
    <text evidence="12">Bifunctional regulator of neuronal activity in the mushroom body, and possibly other regions of the brain, that acts as a signaling molecule required for homeostatic regulation of sleep under normal conditions and after sleep deprivation. Reduces neuronal excitability by enhancing Sh/shaker K(+) channel activity; possibly by stabilizing Sh/shaker to increase protein levels, accelerating its activation kinetics, slowing C-type inactivation and enhancing recovery from inactivation. Specifically affects the A-type K(+) current. Antagonizes nicotinic acetylcholine receptors (nAChRs) to reduce synaptic transmission, possibly by preventing their localization to the cell surface. Required for regulation of neuromuscular excitability and plasticity at neuromuscular junctions.</text>
</comment>
<keyword evidence="14" id="KW-0472">Membrane</keyword>
<accession>A0ABM1EPG6</accession>
<evidence type="ECO:0000256" key="3">
    <source>
        <dbReference type="ARBA" id="ARBA00022475"/>
    </source>
</evidence>
<organism evidence="16 17">
    <name type="scientific">Priapulus caudatus</name>
    <name type="common">Priapulid worm</name>
    <dbReference type="NCBI Taxonomy" id="37621"/>
    <lineage>
        <taxon>Eukaryota</taxon>
        <taxon>Metazoa</taxon>
        <taxon>Ecdysozoa</taxon>
        <taxon>Scalidophora</taxon>
        <taxon>Priapulida</taxon>
        <taxon>Priapulimorpha</taxon>
        <taxon>Priapulimorphida</taxon>
        <taxon>Priapulidae</taxon>
        <taxon>Priapulus</taxon>
    </lineage>
</organism>
<dbReference type="PANTHER" id="PTHR33562">
    <property type="entry name" value="ATILLA, ISOFORM B-RELATED-RELATED"/>
    <property type="match status" value="1"/>
</dbReference>
<evidence type="ECO:0000256" key="13">
    <source>
        <dbReference type="ARBA" id="ARBA00046769"/>
    </source>
</evidence>
<evidence type="ECO:0000256" key="5">
    <source>
        <dbReference type="ARBA" id="ARBA00023108"/>
    </source>
</evidence>
<evidence type="ECO:0000256" key="14">
    <source>
        <dbReference type="SAM" id="Phobius"/>
    </source>
</evidence>
<dbReference type="Pfam" id="PF17064">
    <property type="entry name" value="QVR"/>
    <property type="match status" value="1"/>
</dbReference>
<dbReference type="InterPro" id="IPR031424">
    <property type="entry name" value="QVR-like"/>
</dbReference>
<evidence type="ECO:0000256" key="10">
    <source>
        <dbReference type="ARBA" id="ARBA00044524"/>
    </source>
</evidence>
<evidence type="ECO:0000256" key="6">
    <source>
        <dbReference type="ARBA" id="ARBA00023157"/>
    </source>
</evidence>
<keyword evidence="7" id="KW-0325">Glycoprotein</keyword>
<proteinExistence type="inferred from homology"/>
<keyword evidence="14" id="KW-0812">Transmembrane</keyword>
<dbReference type="InterPro" id="IPR050975">
    <property type="entry name" value="Sleep_regulator"/>
</dbReference>
<evidence type="ECO:0000256" key="2">
    <source>
        <dbReference type="ARBA" id="ARBA00010522"/>
    </source>
</evidence>
<dbReference type="GeneID" id="106814300"/>
<keyword evidence="5" id="KW-0090">Biological rhythms</keyword>
<name>A0ABM1EPG6_PRICU</name>
<reference evidence="17" key="1">
    <citation type="submission" date="2025-08" db="UniProtKB">
        <authorList>
            <consortium name="RefSeq"/>
        </authorList>
    </citation>
    <scope>IDENTIFICATION</scope>
</reference>
<comment type="subunit">
    <text evidence="13">Interacts (via loop 2 of the three-fingered Ly-6 domain) with Sh/shaker; this interaction may stabilize both components of the complex and may be required for targeting or retention of Sh/shaker to neural cell projections. Interacts (via loop 2 of the three-fingered Ly-6 domain) with nAChRalpha3 and potentially other nicotinic acetylcholine receptors; this interaction is required for antagonism of nicotinic acetylcholine receptors.</text>
</comment>
<comment type="similarity">
    <text evidence="2">Belongs to the quiver family.</text>
</comment>